<feature type="transmembrane region" description="Helical" evidence="1">
    <location>
        <begin position="20"/>
        <end position="39"/>
    </location>
</feature>
<dbReference type="EMBL" id="CM002288">
    <property type="protein sequence ID" value="ESW33193.1"/>
    <property type="molecule type" value="Genomic_DNA"/>
</dbReference>
<keyword evidence="1" id="KW-0812">Transmembrane</keyword>
<dbReference type="Gramene" id="ESW33193">
    <property type="protein sequence ID" value="ESW33193"/>
    <property type="gene ID" value="PHAVU_001G050400g"/>
</dbReference>
<organism evidence="2">
    <name type="scientific">Phaseolus vulgaris</name>
    <name type="common">Kidney bean</name>
    <name type="synonym">French bean</name>
    <dbReference type="NCBI Taxonomy" id="3885"/>
    <lineage>
        <taxon>Eukaryota</taxon>
        <taxon>Viridiplantae</taxon>
        <taxon>Streptophyta</taxon>
        <taxon>Embryophyta</taxon>
        <taxon>Tracheophyta</taxon>
        <taxon>Spermatophyta</taxon>
        <taxon>Magnoliopsida</taxon>
        <taxon>eudicotyledons</taxon>
        <taxon>Gunneridae</taxon>
        <taxon>Pentapetalae</taxon>
        <taxon>rosids</taxon>
        <taxon>fabids</taxon>
        <taxon>Fabales</taxon>
        <taxon>Fabaceae</taxon>
        <taxon>Papilionoideae</taxon>
        <taxon>50 kb inversion clade</taxon>
        <taxon>NPAAA clade</taxon>
        <taxon>indigoferoid/millettioid clade</taxon>
        <taxon>Phaseoleae</taxon>
        <taxon>Phaseolus</taxon>
    </lineage>
</organism>
<evidence type="ECO:0000256" key="1">
    <source>
        <dbReference type="SAM" id="Phobius"/>
    </source>
</evidence>
<reference evidence="2" key="1">
    <citation type="submission" date="2013-04" db="EMBL/GenBank/DDBJ databases">
        <authorList>
            <person name="Schmutz J."/>
            <person name="McClean P."/>
            <person name="Shu S."/>
            <person name="Cregan P."/>
            <person name="Rokhsar D."/>
            <person name="Jackson S."/>
        </authorList>
    </citation>
    <scope>NUCLEOTIDE SEQUENCE</scope>
</reference>
<gene>
    <name evidence="2" type="ORF">PHAVU_001G050400g</name>
</gene>
<dbReference type="AlphaFoldDB" id="V7CV05"/>
<keyword evidence="1" id="KW-1133">Transmembrane helix</keyword>
<keyword evidence="1" id="KW-0472">Membrane</keyword>
<accession>V7CV05</accession>
<sequence length="99" mass="11504">MQVTYLTAIVTATQHMQSSLIRITSFYPVFFYFFISTPFNQQENRNLIYIHGKTQLSIDTVKIAFFFLTFYNQTCTHITGKNCCVRYFGPTASDMSHCC</sequence>
<evidence type="ECO:0000313" key="2">
    <source>
        <dbReference type="EMBL" id="ESW33193.1"/>
    </source>
</evidence>
<protein>
    <submittedName>
        <fullName evidence="2">Uncharacterized protein</fullName>
    </submittedName>
</protein>
<proteinExistence type="predicted"/>
<name>V7CV05_PHAVU</name>